<dbReference type="InterPro" id="IPR003892">
    <property type="entry name" value="CUE"/>
</dbReference>
<gene>
    <name evidence="3" type="ORF">CJOHNSTONI_LOCUS3976</name>
</gene>
<dbReference type="OrthoDB" id="5824609at2759"/>
<evidence type="ECO:0000256" key="1">
    <source>
        <dbReference type="SAM" id="MobiDB-lite"/>
    </source>
</evidence>
<dbReference type="InterPro" id="IPR009060">
    <property type="entry name" value="UBA-like_sf"/>
</dbReference>
<evidence type="ECO:0000313" key="4">
    <source>
        <dbReference type="Proteomes" id="UP000746747"/>
    </source>
</evidence>
<dbReference type="GO" id="GO:0043130">
    <property type="term" value="F:ubiquitin binding"/>
    <property type="evidence" value="ECO:0007669"/>
    <property type="project" value="InterPro"/>
</dbReference>
<dbReference type="PROSITE" id="PS51140">
    <property type="entry name" value="CUE"/>
    <property type="match status" value="1"/>
</dbReference>
<proteinExistence type="predicted"/>
<feature type="domain" description="CUE" evidence="2">
    <location>
        <begin position="355"/>
        <end position="398"/>
    </location>
</feature>
<sequence>MGALLLQRFEVDTDTISWINNWRHAVESLNNILTLPESDLRNRLSDDRQILELVDNFLDIFPKSWRKDEALSMALNKNLQSDHGEEIRNLIIEMYTKILMLFMKLAKEFVGRQNRQKSTLFDLNRLFRAIVIFKTSNRSAIENIVTEAFDTKQFTEKDVETFIKIMEQELNDYNNDVAFSETNINKLEKFLEKCLIGFEGLTLVSSLLLKHLSQVILCDFLNSIAVLVENLEEHYCMEQMMNISTDLRKKFGIMLALVDNVIASAYALFHTSIVCINSVDELYTVIVNCLQYERFIFYYTIIYPIEEVLDRCDEEQKIYINTTLEHIRENCIAYVLEQLKKRGMLASLGSSATQEVQEKIDYLAELLPHFSPQFIHLCLRHFGYQTEQTANALLNTTELPLDLQALISVELKAESAPMIVDGSSPFYDFTDDEITDDKARMQSPLICMKPLQPSTNLTIAQSVSGTKTGNNGRENLKAEFGFEAFLEGRKMDAQIKNKPLHTEMFDVPDSEKVALRPTYERYRYTRTSSPEFNMYDDEYDDTYDDQYQNYDLEFRDGDIAIEKDGIEPNTNRIAMRDEVDDNAENEEEKKTGVDNARRKKHLKNDRKVINAFVPGEKNQNNACAKRAEEVGHPSGSGSNEKHKPGYTGGRDRQLKERRKGEFRRRQADKKMRSGMF</sequence>
<dbReference type="EMBL" id="CAKAEH010001267">
    <property type="protein sequence ID" value="CAG9533778.1"/>
    <property type="molecule type" value="Genomic_DNA"/>
</dbReference>
<protein>
    <recommendedName>
        <fullName evidence="2">CUE domain-containing protein</fullName>
    </recommendedName>
</protein>
<dbReference type="Gene3D" id="1.10.8.10">
    <property type="entry name" value="DNA helicase RuvA subunit, C-terminal domain"/>
    <property type="match status" value="1"/>
</dbReference>
<evidence type="ECO:0000259" key="2">
    <source>
        <dbReference type="PROSITE" id="PS51140"/>
    </source>
</evidence>
<dbReference type="Pfam" id="PF02845">
    <property type="entry name" value="CUE"/>
    <property type="match status" value="1"/>
</dbReference>
<keyword evidence="4" id="KW-1185">Reference proteome</keyword>
<dbReference type="AlphaFoldDB" id="A0A8J2M206"/>
<evidence type="ECO:0000313" key="3">
    <source>
        <dbReference type="EMBL" id="CAG9533778.1"/>
    </source>
</evidence>
<feature type="region of interest" description="Disordered" evidence="1">
    <location>
        <begin position="565"/>
        <end position="676"/>
    </location>
</feature>
<dbReference type="Proteomes" id="UP000746747">
    <property type="component" value="Unassembled WGS sequence"/>
</dbReference>
<feature type="compositionally biased region" description="Basic and acidic residues" evidence="1">
    <location>
        <begin position="663"/>
        <end position="676"/>
    </location>
</feature>
<dbReference type="InterPro" id="IPR041800">
    <property type="entry name" value="ASCC2_CUE"/>
</dbReference>
<organism evidence="3 4">
    <name type="scientific">Cercopithifilaria johnstoni</name>
    <dbReference type="NCBI Taxonomy" id="2874296"/>
    <lineage>
        <taxon>Eukaryota</taxon>
        <taxon>Metazoa</taxon>
        <taxon>Ecdysozoa</taxon>
        <taxon>Nematoda</taxon>
        <taxon>Chromadorea</taxon>
        <taxon>Rhabditida</taxon>
        <taxon>Spirurina</taxon>
        <taxon>Spiruromorpha</taxon>
        <taxon>Filarioidea</taxon>
        <taxon>Onchocercidae</taxon>
        <taxon>Cercopithifilaria</taxon>
    </lineage>
</organism>
<feature type="compositionally biased region" description="Basic and acidic residues" evidence="1">
    <location>
        <begin position="587"/>
        <end position="596"/>
    </location>
</feature>
<dbReference type="SUPFAM" id="SSF46934">
    <property type="entry name" value="UBA-like"/>
    <property type="match status" value="1"/>
</dbReference>
<dbReference type="CDD" id="cd14364">
    <property type="entry name" value="CUE_ASCC2"/>
    <property type="match status" value="1"/>
</dbReference>
<name>A0A8J2M206_9BILA</name>
<accession>A0A8J2M206</accession>
<reference evidence="3" key="1">
    <citation type="submission" date="2021-09" db="EMBL/GenBank/DDBJ databases">
        <authorList>
            <consortium name="Pathogen Informatics"/>
        </authorList>
    </citation>
    <scope>NUCLEOTIDE SEQUENCE</scope>
</reference>
<comment type="caution">
    <text evidence="3">The sequence shown here is derived from an EMBL/GenBank/DDBJ whole genome shotgun (WGS) entry which is preliminary data.</text>
</comment>
<feature type="compositionally biased region" description="Basic and acidic residues" evidence="1">
    <location>
        <begin position="639"/>
        <end position="654"/>
    </location>
</feature>